<feature type="domain" description="GFO/IDH/MocA-like oxidoreductase" evidence="2">
    <location>
        <begin position="143"/>
        <end position="236"/>
    </location>
</feature>
<dbReference type="SUPFAM" id="SSF55347">
    <property type="entry name" value="Glyceraldehyde-3-phosphate dehydrogenase-like, C-terminal domain"/>
    <property type="match status" value="1"/>
</dbReference>
<dbReference type="RefSeq" id="WP_342767362.1">
    <property type="nucleotide sequence ID" value="NZ_QJJR01000006.1"/>
</dbReference>
<dbReference type="SUPFAM" id="SSF51735">
    <property type="entry name" value="NAD(P)-binding Rossmann-fold domains"/>
    <property type="match status" value="1"/>
</dbReference>
<dbReference type="AlphaFoldDB" id="A0A2V3WD34"/>
<feature type="domain" description="Gfo/Idh/MocA-like oxidoreductase N-terminal" evidence="1">
    <location>
        <begin position="4"/>
        <end position="123"/>
    </location>
</feature>
<evidence type="ECO:0000313" key="3">
    <source>
        <dbReference type="EMBL" id="PXW91011.1"/>
    </source>
</evidence>
<dbReference type="Gene3D" id="3.40.50.720">
    <property type="entry name" value="NAD(P)-binding Rossmann-like Domain"/>
    <property type="match status" value="1"/>
</dbReference>
<dbReference type="PANTHER" id="PTHR43249:SF1">
    <property type="entry name" value="D-GLUCOSIDE 3-DEHYDROGENASE"/>
    <property type="match status" value="1"/>
</dbReference>
<evidence type="ECO:0000259" key="1">
    <source>
        <dbReference type="Pfam" id="PF01408"/>
    </source>
</evidence>
<dbReference type="Gene3D" id="3.30.360.10">
    <property type="entry name" value="Dihydrodipicolinate Reductase, domain 2"/>
    <property type="match status" value="1"/>
</dbReference>
<accession>A0A2V3WD34</accession>
<keyword evidence="4" id="KW-1185">Reference proteome</keyword>
<organism evidence="3 4">
    <name type="scientific">Streptohalobacillus salinus</name>
    <dbReference type="NCBI Taxonomy" id="621096"/>
    <lineage>
        <taxon>Bacteria</taxon>
        <taxon>Bacillati</taxon>
        <taxon>Bacillota</taxon>
        <taxon>Bacilli</taxon>
        <taxon>Bacillales</taxon>
        <taxon>Bacillaceae</taxon>
        <taxon>Streptohalobacillus</taxon>
    </lineage>
</organism>
<evidence type="ECO:0000313" key="4">
    <source>
        <dbReference type="Proteomes" id="UP000247922"/>
    </source>
</evidence>
<dbReference type="InterPro" id="IPR055170">
    <property type="entry name" value="GFO_IDH_MocA-like_dom"/>
</dbReference>
<dbReference type="Pfam" id="PF01408">
    <property type="entry name" value="GFO_IDH_MocA"/>
    <property type="match status" value="1"/>
</dbReference>
<name>A0A2V3WD34_9BACI</name>
<dbReference type="GO" id="GO:0000166">
    <property type="term" value="F:nucleotide binding"/>
    <property type="evidence" value="ECO:0007669"/>
    <property type="project" value="InterPro"/>
</dbReference>
<evidence type="ECO:0000259" key="2">
    <source>
        <dbReference type="Pfam" id="PF22725"/>
    </source>
</evidence>
<dbReference type="Proteomes" id="UP000247922">
    <property type="component" value="Unassembled WGS sequence"/>
</dbReference>
<dbReference type="InterPro" id="IPR052515">
    <property type="entry name" value="Gfo/Idh/MocA_Oxidoreductase"/>
</dbReference>
<dbReference type="PANTHER" id="PTHR43249">
    <property type="entry name" value="UDP-N-ACETYL-2-AMINO-2-DEOXY-D-GLUCURONATE OXIDASE"/>
    <property type="match status" value="1"/>
</dbReference>
<dbReference type="InterPro" id="IPR000683">
    <property type="entry name" value="Gfo/Idh/MocA-like_OxRdtase_N"/>
</dbReference>
<reference evidence="3 4" key="1">
    <citation type="submission" date="2018-05" db="EMBL/GenBank/DDBJ databases">
        <title>Genomic Encyclopedia of Type Strains, Phase IV (KMG-IV): sequencing the most valuable type-strain genomes for metagenomic binning, comparative biology and taxonomic classification.</title>
        <authorList>
            <person name="Goeker M."/>
        </authorList>
    </citation>
    <scope>NUCLEOTIDE SEQUENCE [LARGE SCALE GENOMIC DNA]</scope>
    <source>
        <strain evidence="3 4">DSM 22440</strain>
    </source>
</reference>
<proteinExistence type="predicted"/>
<dbReference type="InterPro" id="IPR036291">
    <property type="entry name" value="NAD(P)-bd_dom_sf"/>
</dbReference>
<comment type="caution">
    <text evidence="3">The sequence shown here is derived from an EMBL/GenBank/DDBJ whole genome shotgun (WGS) entry which is preliminary data.</text>
</comment>
<dbReference type="Pfam" id="PF22725">
    <property type="entry name" value="GFO_IDH_MocA_C3"/>
    <property type="match status" value="1"/>
</dbReference>
<protein>
    <submittedName>
        <fullName evidence="3">Putative dehydrogenase</fullName>
    </submittedName>
</protein>
<sequence length="326" mass="36203">MMTVKIGIVGTGNFSQKHAEILTAMEGVMVVAVCGTSQQKAERFAEQFDGAKGYENFETMLDKQALDGVYLCVPPMAHGEMELELIKRRIPFFVEKPLGVTIDKPEEIFAALTRQPLVTAVGYHFRYRESIQYLKDILKDHTVGMVTGQWMGAMPGVSWWRNQALSGGQFNEQTTHIVDLMRYLIGEVVEVQAYVGNRVMANQADDVTVADVGTLNIQFASGVVANVTNTCILPEGLDAVGFTMYTDQAIIRWTPDELIIETAKEKQIIPDTLDAYWLEDEAFIAAITSGEDQQVLSTYSDAFQTQRITDAVQSSVEKKAPIKLKS</sequence>
<gene>
    <name evidence="3" type="ORF">DES38_10645</name>
</gene>
<dbReference type="EMBL" id="QJJR01000006">
    <property type="protein sequence ID" value="PXW91011.1"/>
    <property type="molecule type" value="Genomic_DNA"/>
</dbReference>